<dbReference type="PROSITE" id="PS50885">
    <property type="entry name" value="HAMP"/>
    <property type="match status" value="1"/>
</dbReference>
<dbReference type="SUPFAM" id="SSF141868">
    <property type="entry name" value="EAL domain-like"/>
    <property type="match status" value="1"/>
</dbReference>
<dbReference type="CDD" id="cd06225">
    <property type="entry name" value="HAMP"/>
    <property type="match status" value="1"/>
</dbReference>
<dbReference type="EMBL" id="CP002026">
    <property type="protein sequence ID" value="ADH88503.1"/>
    <property type="molecule type" value="Genomic_DNA"/>
</dbReference>
<feature type="domain" description="HAMP" evidence="2">
    <location>
        <begin position="205"/>
        <end position="258"/>
    </location>
</feature>
<sequence>MTMQRRVRGAVFVFLAALILLSSLAAVVLYDIDNEAEDVEYHWLPAIRIVAGIGDQVRGLRVDQAIPVMTEGPLEPRSSEEAVSKRGEKRAETIEGLLREFGALPPATVFPADRARVETAVRAFVASASAAPARPESSQGGAGEAAALYAAADKAVTELSALFHEQAYLHANHVDEAVDFAGLLLVLMVLAILAVAIDAGRRFNGQIIRPLDELGRALEGLSRGDRDVRIGFQDRKDEIGDLARACVAFRDSLVSLSIAETAREKAELEREHVAGHDLVTGLPNRATFTSLLGSALDRSGQNASTYVLVMAVDGLRSVAELHGAAVRDEMVREIARRLKVEAPQEVTARLEGGLFGVFTAGSSGSSAGAKRLAGRLLEALDRPIVVGPTTLELRTRIGISTHPADARSASELVRLAELALSRGAEGARTILFEARMDRELRLEAAMEADVKAAVAGEAMVPWFQPVVETATGVIFGVEMLARWPREGGEIVGPGEFIPLVERLGLMNELTLSLMRQAFRSARDWPRDIHLGVNFSASQLKEGTLSPRLLSLLQEEDFDPHRLEVEVTEDALLNYEGAAMNALDTLRRLGASLVIDDFGMGYSSFSQLRNLAFDRLKIDRSFVQGMRGELDGRIVDAMIGLASGLGIDVVAEGVEEEWMARLLIEKGCRFAQGFHFARPMPADRLARLLAGGRTLPAPAD</sequence>
<dbReference type="NCBIfam" id="TIGR00254">
    <property type="entry name" value="GGDEF"/>
    <property type="match status" value="1"/>
</dbReference>
<dbReference type="Pfam" id="PF00563">
    <property type="entry name" value="EAL"/>
    <property type="match status" value="1"/>
</dbReference>
<dbReference type="HOGENOM" id="CLU_000445_70_46_5"/>
<dbReference type="PANTHER" id="PTHR33121:SF70">
    <property type="entry name" value="SIGNALING PROTEIN YKOW"/>
    <property type="match status" value="1"/>
</dbReference>
<accession>D7A7Q5</accession>
<proteinExistence type="predicted"/>
<dbReference type="Gene3D" id="6.10.340.10">
    <property type="match status" value="1"/>
</dbReference>
<name>D7A7Q5_ANCN5</name>
<dbReference type="eggNOG" id="COG2770">
    <property type="taxonomic scope" value="Bacteria"/>
</dbReference>
<dbReference type="PANTHER" id="PTHR33121">
    <property type="entry name" value="CYCLIC DI-GMP PHOSPHODIESTERASE PDEF"/>
    <property type="match status" value="1"/>
</dbReference>
<organism evidence="4 5">
    <name type="scientific">Ancylobacter novellus (strain ATCC 8093 / DSM 506 / JCM 20403 / CCM 1077 / IAM 12100 / NBRC 12443 / NCIMB 10456)</name>
    <name type="common">Starkeya novella</name>
    <dbReference type="NCBI Taxonomy" id="639283"/>
    <lineage>
        <taxon>Bacteria</taxon>
        <taxon>Pseudomonadati</taxon>
        <taxon>Pseudomonadota</taxon>
        <taxon>Alphaproteobacteria</taxon>
        <taxon>Hyphomicrobiales</taxon>
        <taxon>Xanthobacteraceae</taxon>
        <taxon>Ancylobacter</taxon>
    </lineage>
</organism>
<dbReference type="KEGG" id="sno:Snov_1184"/>
<feature type="domain" description="EAL" evidence="1">
    <location>
        <begin position="443"/>
        <end position="692"/>
    </location>
</feature>
<dbReference type="SUPFAM" id="SSF55073">
    <property type="entry name" value="Nucleotide cyclase"/>
    <property type="match status" value="1"/>
</dbReference>
<evidence type="ECO:0000259" key="3">
    <source>
        <dbReference type="PROSITE" id="PS50887"/>
    </source>
</evidence>
<keyword evidence="5" id="KW-1185">Reference proteome</keyword>
<reference evidence="4 5" key="1">
    <citation type="journal article" date="2012" name="Stand. Genomic Sci.">
        <title>Complete genome sequence of the facultatively chemolithoautotrophic and methylotrophic alpha Proteobacterium Starkeya novella type strain (ATCC 8093(T)).</title>
        <authorList>
            <person name="Kappler U."/>
            <person name="Davenport K."/>
            <person name="Beatson S."/>
            <person name="Lucas S."/>
            <person name="Lapidus A."/>
            <person name="Copeland A."/>
            <person name="Berry K.W."/>
            <person name="Glavina Del Rio T."/>
            <person name="Hammon N."/>
            <person name="Dalin E."/>
            <person name="Tice H."/>
            <person name="Pitluck S."/>
            <person name="Richardson P."/>
            <person name="Bruce D."/>
            <person name="Goodwin L.A."/>
            <person name="Han C."/>
            <person name="Tapia R."/>
            <person name="Detter J.C."/>
            <person name="Chang Y.J."/>
            <person name="Jeffries C.D."/>
            <person name="Land M."/>
            <person name="Hauser L."/>
            <person name="Kyrpides N.C."/>
            <person name="Goker M."/>
            <person name="Ivanova N."/>
            <person name="Klenk H.P."/>
            <person name="Woyke T."/>
        </authorList>
    </citation>
    <scope>NUCLEOTIDE SEQUENCE [LARGE SCALE GENOMIC DNA]</scope>
    <source>
        <strain evidence="5">ATCC 8093 / DSM 506 / JCM 20403 / CCM 1077 / IAM 12100 / NBRC 12443 / NCIMB 10456</strain>
    </source>
</reference>
<dbReference type="eggNOG" id="COG5001">
    <property type="taxonomic scope" value="Bacteria"/>
</dbReference>
<dbReference type="SMART" id="SM00304">
    <property type="entry name" value="HAMP"/>
    <property type="match status" value="1"/>
</dbReference>
<dbReference type="InterPro" id="IPR043128">
    <property type="entry name" value="Rev_trsase/Diguanyl_cyclase"/>
</dbReference>
<gene>
    <name evidence="4" type="ordered locus">Snov_1184</name>
</gene>
<dbReference type="OrthoDB" id="9814202at2"/>
<dbReference type="InterPro" id="IPR001633">
    <property type="entry name" value="EAL_dom"/>
</dbReference>
<dbReference type="SUPFAM" id="SSF158472">
    <property type="entry name" value="HAMP domain-like"/>
    <property type="match status" value="1"/>
</dbReference>
<dbReference type="SMART" id="SM00267">
    <property type="entry name" value="GGDEF"/>
    <property type="match status" value="1"/>
</dbReference>
<feature type="domain" description="GGDEF" evidence="3">
    <location>
        <begin position="303"/>
        <end position="435"/>
    </location>
</feature>
<dbReference type="InterPro" id="IPR050706">
    <property type="entry name" value="Cyclic-di-GMP_PDE-like"/>
</dbReference>
<dbReference type="InterPro" id="IPR035919">
    <property type="entry name" value="EAL_sf"/>
</dbReference>
<dbReference type="STRING" id="639283.Snov_1184"/>
<dbReference type="Gene3D" id="3.20.20.450">
    <property type="entry name" value="EAL domain"/>
    <property type="match status" value="1"/>
</dbReference>
<dbReference type="Pfam" id="PF00990">
    <property type="entry name" value="GGDEF"/>
    <property type="match status" value="1"/>
</dbReference>
<dbReference type="PROSITE" id="PS50883">
    <property type="entry name" value="EAL"/>
    <property type="match status" value="1"/>
</dbReference>
<dbReference type="PROSITE" id="PS50887">
    <property type="entry name" value="GGDEF"/>
    <property type="match status" value="1"/>
</dbReference>
<dbReference type="Proteomes" id="UP000006633">
    <property type="component" value="Chromosome"/>
</dbReference>
<dbReference type="AlphaFoldDB" id="D7A7Q5"/>
<dbReference type="InterPro" id="IPR003660">
    <property type="entry name" value="HAMP_dom"/>
</dbReference>
<dbReference type="CDD" id="cd01949">
    <property type="entry name" value="GGDEF"/>
    <property type="match status" value="1"/>
</dbReference>
<protein>
    <submittedName>
        <fullName evidence="4">Diguanylate cyclase/phosphodiesterase with extracellular sensor</fullName>
    </submittedName>
</protein>
<evidence type="ECO:0000313" key="4">
    <source>
        <dbReference type="EMBL" id="ADH88503.1"/>
    </source>
</evidence>
<dbReference type="GO" id="GO:0007165">
    <property type="term" value="P:signal transduction"/>
    <property type="evidence" value="ECO:0007669"/>
    <property type="project" value="InterPro"/>
</dbReference>
<dbReference type="SMART" id="SM00052">
    <property type="entry name" value="EAL"/>
    <property type="match status" value="1"/>
</dbReference>
<evidence type="ECO:0000259" key="1">
    <source>
        <dbReference type="PROSITE" id="PS50883"/>
    </source>
</evidence>
<evidence type="ECO:0000313" key="5">
    <source>
        <dbReference type="Proteomes" id="UP000006633"/>
    </source>
</evidence>
<dbReference type="InterPro" id="IPR000160">
    <property type="entry name" value="GGDEF_dom"/>
</dbReference>
<evidence type="ECO:0000259" key="2">
    <source>
        <dbReference type="PROSITE" id="PS50885"/>
    </source>
</evidence>
<dbReference type="Pfam" id="PF00672">
    <property type="entry name" value="HAMP"/>
    <property type="match status" value="1"/>
</dbReference>
<dbReference type="RefSeq" id="WP_013166008.1">
    <property type="nucleotide sequence ID" value="NC_014217.1"/>
</dbReference>
<dbReference type="CDD" id="cd01948">
    <property type="entry name" value="EAL"/>
    <property type="match status" value="1"/>
</dbReference>
<dbReference type="InterPro" id="IPR029787">
    <property type="entry name" value="Nucleotide_cyclase"/>
</dbReference>
<dbReference type="GO" id="GO:0071111">
    <property type="term" value="F:cyclic-guanylate-specific phosphodiesterase activity"/>
    <property type="evidence" value="ECO:0007669"/>
    <property type="project" value="InterPro"/>
</dbReference>
<dbReference type="Gene3D" id="3.30.70.270">
    <property type="match status" value="1"/>
</dbReference>
<dbReference type="GO" id="GO:0016020">
    <property type="term" value="C:membrane"/>
    <property type="evidence" value="ECO:0007669"/>
    <property type="project" value="InterPro"/>
</dbReference>